<reference evidence="3" key="1">
    <citation type="journal article" date="2019" name="Int. J. Syst. Evol. Microbiol.">
        <title>The Global Catalogue of Microorganisms (GCM) 10K type strain sequencing project: providing services to taxonomists for standard genome sequencing and annotation.</title>
        <authorList>
            <consortium name="The Broad Institute Genomics Platform"/>
            <consortium name="The Broad Institute Genome Sequencing Center for Infectious Disease"/>
            <person name="Wu L."/>
            <person name="Ma J."/>
        </authorList>
    </citation>
    <scope>NUCLEOTIDE SEQUENCE [LARGE SCALE GENOMIC DNA]</scope>
    <source>
        <strain evidence="3">KCTC 42143</strain>
    </source>
</reference>
<organism evidence="2 3">
    <name type="scientific">Carnobacterium antarcticum</name>
    <dbReference type="NCBI Taxonomy" id="2126436"/>
    <lineage>
        <taxon>Bacteria</taxon>
        <taxon>Bacillati</taxon>
        <taxon>Bacillota</taxon>
        <taxon>Bacilli</taxon>
        <taxon>Lactobacillales</taxon>
        <taxon>Carnobacteriaceae</taxon>
        <taxon>Carnobacterium</taxon>
    </lineage>
</organism>
<evidence type="ECO:0000313" key="2">
    <source>
        <dbReference type="EMBL" id="MFD1798789.1"/>
    </source>
</evidence>
<dbReference type="RefSeq" id="WP_082664202.1">
    <property type="nucleotide sequence ID" value="NZ_JBHSQC010000015.1"/>
</dbReference>
<gene>
    <name evidence="2" type="ORF">ACFSBK_02800</name>
</gene>
<keyword evidence="1" id="KW-1133">Transmembrane helix</keyword>
<dbReference type="EMBL" id="JBHUFF010000008">
    <property type="protein sequence ID" value="MFD1798789.1"/>
    <property type="molecule type" value="Genomic_DNA"/>
</dbReference>
<accession>A0ABW4NKN4</accession>
<proteinExistence type="predicted"/>
<dbReference type="Proteomes" id="UP001597285">
    <property type="component" value="Unassembled WGS sequence"/>
</dbReference>
<sequence length="54" mass="6191">MEANTEWLSVIAEIIGSLGFPIFVAWFLLQRMETKLDELVKAIQDLNHVFKSTP</sequence>
<evidence type="ECO:0000256" key="1">
    <source>
        <dbReference type="SAM" id="Phobius"/>
    </source>
</evidence>
<name>A0ABW4NKN4_9LACT</name>
<comment type="caution">
    <text evidence="2">The sequence shown here is derived from an EMBL/GenBank/DDBJ whole genome shotgun (WGS) entry which is preliminary data.</text>
</comment>
<keyword evidence="1" id="KW-0812">Transmembrane</keyword>
<keyword evidence="1" id="KW-0472">Membrane</keyword>
<dbReference type="Pfam" id="PF12841">
    <property type="entry name" value="YvrJ"/>
    <property type="match status" value="1"/>
</dbReference>
<feature type="transmembrane region" description="Helical" evidence="1">
    <location>
        <begin position="6"/>
        <end position="29"/>
    </location>
</feature>
<protein>
    <submittedName>
        <fullName evidence="2">YvrJ family protein</fullName>
    </submittedName>
</protein>
<evidence type="ECO:0000313" key="3">
    <source>
        <dbReference type="Proteomes" id="UP001597285"/>
    </source>
</evidence>
<dbReference type="InterPro" id="IPR024419">
    <property type="entry name" value="YvrJ"/>
</dbReference>
<keyword evidence="3" id="KW-1185">Reference proteome</keyword>